<evidence type="ECO:0000313" key="7">
    <source>
        <dbReference type="Proteomes" id="UP000478052"/>
    </source>
</evidence>
<dbReference type="InterPro" id="IPR018289">
    <property type="entry name" value="MULE_transposase_dom"/>
</dbReference>
<keyword evidence="3" id="KW-0862">Zinc</keyword>
<evidence type="ECO:0000259" key="4">
    <source>
        <dbReference type="Pfam" id="PF04500"/>
    </source>
</evidence>
<sequence>MNLMTSERNKTLFIVDGHKFRFHKTLKNDIQRWTCYLNYCKCYLKLNDNNSIIFNSDNHNHQKPHEETLNRQQFNNTLKRKAILDISTKPSKLIHTEIRTNNLPHLTLSDVTLIKRNIRNSRNSIHPNLPKSSLETHNSLNNMEILTNTATNLKTLCDTNNIYVDGTFKSCPKFFHQIFTIHGYVNNKVYTPLVFGILGNKELGTYIQFFKHIVTYCSTIDLTFLPNRIFIDFEIGIHNAARHVWPLIEIKGCRFHLGQSWWKKIQNLGLTNVYRDHKSEQSKFLRVFFGLPFLSPNDVDQCFVEDIMAIQPTGDKIQAFLDYVFETYINTSGLFPPDVWAEFKATTNRTTNVCESFHSRLNGTFNCSHPNIYNFIDVLKDIQIDTYIKIRSKE</sequence>
<dbReference type="EMBL" id="VUJU01011110">
    <property type="protein sequence ID" value="KAF0711978.1"/>
    <property type="molecule type" value="Genomic_DNA"/>
</dbReference>
<keyword evidence="2" id="KW-0863">Zinc-finger</keyword>
<evidence type="ECO:0000256" key="1">
    <source>
        <dbReference type="ARBA" id="ARBA00022723"/>
    </source>
</evidence>
<keyword evidence="1" id="KW-0479">Metal-binding</keyword>
<evidence type="ECO:0000259" key="5">
    <source>
        <dbReference type="Pfam" id="PF10551"/>
    </source>
</evidence>
<dbReference type="Pfam" id="PF04500">
    <property type="entry name" value="FLYWCH"/>
    <property type="match status" value="1"/>
</dbReference>
<feature type="domain" description="MULE transposase" evidence="5">
    <location>
        <begin position="162"/>
        <end position="258"/>
    </location>
</feature>
<dbReference type="Pfam" id="PF10551">
    <property type="entry name" value="MULE"/>
    <property type="match status" value="1"/>
</dbReference>
<name>A0A6G0VX53_APHCR</name>
<accession>A0A6G0VX53</accession>
<dbReference type="PANTHER" id="PTHR47160:SF10">
    <property type="entry name" value="MULE TRANSPOSASE DOMAIN-CONTAINING PROTEIN"/>
    <property type="match status" value="1"/>
</dbReference>
<reference evidence="6 7" key="1">
    <citation type="submission" date="2019-08" db="EMBL/GenBank/DDBJ databases">
        <title>Whole genome of Aphis craccivora.</title>
        <authorList>
            <person name="Voronova N.V."/>
            <person name="Shulinski R.S."/>
            <person name="Bandarenka Y.V."/>
            <person name="Zhorov D.G."/>
            <person name="Warner D."/>
        </authorList>
    </citation>
    <scope>NUCLEOTIDE SEQUENCE [LARGE SCALE GENOMIC DNA]</scope>
    <source>
        <strain evidence="6">180601</strain>
        <tissue evidence="6">Whole Body</tissue>
    </source>
</reference>
<dbReference type="PANTHER" id="PTHR47160">
    <property type="entry name" value="PUTATIVE-RELATED"/>
    <property type="match status" value="1"/>
</dbReference>
<evidence type="ECO:0000256" key="2">
    <source>
        <dbReference type="ARBA" id="ARBA00022771"/>
    </source>
</evidence>
<dbReference type="AlphaFoldDB" id="A0A6G0VX53"/>
<dbReference type="GO" id="GO:0008270">
    <property type="term" value="F:zinc ion binding"/>
    <property type="evidence" value="ECO:0007669"/>
    <property type="project" value="UniProtKB-KW"/>
</dbReference>
<dbReference type="OrthoDB" id="90756at2759"/>
<protein>
    <submittedName>
        <fullName evidence="6">MULE domain-containing protein</fullName>
    </submittedName>
</protein>
<keyword evidence="7" id="KW-1185">Reference proteome</keyword>
<dbReference type="InterPro" id="IPR007588">
    <property type="entry name" value="Znf_FLYWCH"/>
</dbReference>
<proteinExistence type="predicted"/>
<evidence type="ECO:0000313" key="6">
    <source>
        <dbReference type="EMBL" id="KAF0711978.1"/>
    </source>
</evidence>
<organism evidence="6 7">
    <name type="scientific">Aphis craccivora</name>
    <name type="common">Cowpea aphid</name>
    <dbReference type="NCBI Taxonomy" id="307492"/>
    <lineage>
        <taxon>Eukaryota</taxon>
        <taxon>Metazoa</taxon>
        <taxon>Ecdysozoa</taxon>
        <taxon>Arthropoda</taxon>
        <taxon>Hexapoda</taxon>
        <taxon>Insecta</taxon>
        <taxon>Pterygota</taxon>
        <taxon>Neoptera</taxon>
        <taxon>Paraneoptera</taxon>
        <taxon>Hemiptera</taxon>
        <taxon>Sternorrhyncha</taxon>
        <taxon>Aphidomorpha</taxon>
        <taxon>Aphidoidea</taxon>
        <taxon>Aphididae</taxon>
        <taxon>Aphidini</taxon>
        <taxon>Aphis</taxon>
        <taxon>Aphis</taxon>
    </lineage>
</organism>
<dbReference type="Gene3D" id="2.20.25.240">
    <property type="match status" value="1"/>
</dbReference>
<gene>
    <name evidence="6" type="ORF">FWK35_00031769</name>
</gene>
<evidence type="ECO:0000256" key="3">
    <source>
        <dbReference type="ARBA" id="ARBA00022833"/>
    </source>
</evidence>
<dbReference type="Proteomes" id="UP000478052">
    <property type="component" value="Unassembled WGS sequence"/>
</dbReference>
<feature type="non-terminal residue" evidence="6">
    <location>
        <position position="394"/>
    </location>
</feature>
<comment type="caution">
    <text evidence="6">The sequence shown here is derived from an EMBL/GenBank/DDBJ whole genome shotgun (WGS) entry which is preliminary data.</text>
</comment>
<feature type="domain" description="FLYWCH-type" evidence="4">
    <location>
        <begin position="4"/>
        <end position="61"/>
    </location>
</feature>